<name>A0A4C2E2Z3_9SACH</name>
<dbReference type="OrthoDB" id="4067234at2759"/>
<dbReference type="EMBL" id="BIMX01000005">
    <property type="protein sequence ID" value="GCE98465.1"/>
    <property type="molecule type" value="Genomic_DNA"/>
</dbReference>
<evidence type="ECO:0000256" key="1">
    <source>
        <dbReference type="SAM" id="Coils"/>
    </source>
</evidence>
<dbReference type="GO" id="GO:0071008">
    <property type="term" value="C:U2-type post-mRNA release spliceosomal complex"/>
    <property type="evidence" value="ECO:0007669"/>
    <property type="project" value="InterPro"/>
</dbReference>
<protein>
    <submittedName>
        <fullName evidence="2">Uncharacterized protein</fullName>
    </submittedName>
</protein>
<feature type="coiled-coil region" evidence="1">
    <location>
        <begin position="205"/>
        <end position="232"/>
    </location>
</feature>
<keyword evidence="1" id="KW-0175">Coiled coil</keyword>
<reference evidence="2 3" key="1">
    <citation type="submission" date="2019-01" db="EMBL/GenBank/DDBJ databases">
        <title>Draft Genome Sequencing of Zygosaccharomyces mellis Ca-7.</title>
        <authorList>
            <person name="Shiwa Y."/>
            <person name="Kanesaki Y."/>
            <person name="Ishige T."/>
            <person name="Mura K."/>
            <person name="Hori T."/>
            <person name="Tamura T."/>
        </authorList>
    </citation>
    <scope>NUCLEOTIDE SEQUENCE [LARGE SCALE GENOMIC DNA]</scope>
    <source>
        <strain evidence="2 3">Ca-7</strain>
    </source>
</reference>
<sequence>MRKRNKIRLPSLKDDDLSFKDEEKLNVEILPEDVNEEEPLPLVGGLKKMGQAPIETSDKTGEKNTYDELFKKDFKVLNLENIDLDLGSETQPLESFQSNSKLREKDYVKLLDDEEKDEIVTHLKRFGSESDEDDALQECDDGRLALSHREQKLQDAKKKKLIQDVIAEEYNNDGSNREWEANLMHRVQIQSGPVLPSLYKGTIDGSTLKQELSKVKQQKRKLKAKLTILYDQKYMLQHNKERLVSQVKQFGTC</sequence>
<accession>A0A4C2E2Z3</accession>
<organism evidence="2 3">
    <name type="scientific">Zygosaccharomyces mellis</name>
    <dbReference type="NCBI Taxonomy" id="42258"/>
    <lineage>
        <taxon>Eukaryota</taxon>
        <taxon>Fungi</taxon>
        <taxon>Dikarya</taxon>
        <taxon>Ascomycota</taxon>
        <taxon>Saccharomycotina</taxon>
        <taxon>Saccharomycetes</taxon>
        <taxon>Saccharomycetales</taxon>
        <taxon>Saccharomycetaceae</taxon>
        <taxon>Zygosaccharomyces</taxon>
    </lineage>
</organism>
<proteinExistence type="predicted"/>
<dbReference type="AlphaFoldDB" id="A0A4C2E2Z3"/>
<dbReference type="InterPro" id="IPR028211">
    <property type="entry name" value="Ntr2"/>
</dbReference>
<dbReference type="Proteomes" id="UP000301737">
    <property type="component" value="Unassembled WGS sequence"/>
</dbReference>
<evidence type="ECO:0000313" key="3">
    <source>
        <dbReference type="Proteomes" id="UP000301737"/>
    </source>
</evidence>
<evidence type="ECO:0000313" key="2">
    <source>
        <dbReference type="EMBL" id="GCE98465.1"/>
    </source>
</evidence>
<gene>
    <name evidence="2" type="ORF">ZYGM_003327</name>
</gene>
<keyword evidence="3" id="KW-1185">Reference proteome</keyword>
<dbReference type="Pfam" id="PF15458">
    <property type="entry name" value="NTR2"/>
    <property type="match status" value="1"/>
</dbReference>
<comment type="caution">
    <text evidence="2">The sequence shown here is derived from an EMBL/GenBank/DDBJ whole genome shotgun (WGS) entry which is preliminary data.</text>
</comment>
<dbReference type="GO" id="GO:0000390">
    <property type="term" value="P:spliceosomal complex disassembly"/>
    <property type="evidence" value="ECO:0007669"/>
    <property type="project" value="InterPro"/>
</dbReference>